<feature type="domain" description="HTH tetR-type" evidence="6">
    <location>
        <begin position="10"/>
        <end position="70"/>
    </location>
</feature>
<evidence type="ECO:0000256" key="5">
    <source>
        <dbReference type="SAM" id="MobiDB-lite"/>
    </source>
</evidence>
<proteinExistence type="predicted"/>
<dbReference type="GO" id="GO:0000976">
    <property type="term" value="F:transcription cis-regulatory region binding"/>
    <property type="evidence" value="ECO:0007669"/>
    <property type="project" value="TreeGrafter"/>
</dbReference>
<sequence length="209" mass="23073">MSGLRQRWRLKAMRTIQERALDLFDERGFGAVTIEEIAAAAEVSPSSVYRYFGTKEGIVVADEFDRMSPEALKDFLAPDDPVGSLLRAVRAYESAPQSTSGPENTGEGPQTGKSPWRRVRYFFAEPSVREAVCANLDRASGRIAPLIAATGELTETQARVITNALVFGYFAALEQWYLDGGTRPIADYVEEGMRPLRGIWPSSGREHPA</sequence>
<dbReference type="PANTHER" id="PTHR30055">
    <property type="entry name" value="HTH-TYPE TRANSCRIPTIONAL REGULATOR RUTR"/>
    <property type="match status" value="1"/>
</dbReference>
<dbReference type="Proteomes" id="UP000540685">
    <property type="component" value="Unassembled WGS sequence"/>
</dbReference>
<gene>
    <name evidence="7" type="ORF">F4562_000220</name>
</gene>
<dbReference type="PROSITE" id="PS50977">
    <property type="entry name" value="HTH_TETR_2"/>
    <property type="match status" value="1"/>
</dbReference>
<dbReference type="Gene3D" id="1.10.10.60">
    <property type="entry name" value="Homeodomain-like"/>
    <property type="match status" value="1"/>
</dbReference>
<feature type="DNA-binding region" description="H-T-H motif" evidence="4">
    <location>
        <begin position="33"/>
        <end position="52"/>
    </location>
</feature>
<dbReference type="AlphaFoldDB" id="A0A7W9IAM2"/>
<protein>
    <submittedName>
        <fullName evidence="7">AcrR family transcriptional regulator</fullName>
    </submittedName>
</protein>
<dbReference type="Gene3D" id="1.10.357.10">
    <property type="entry name" value="Tetracycline Repressor, domain 2"/>
    <property type="match status" value="1"/>
</dbReference>
<comment type="caution">
    <text evidence="7">The sequence shown here is derived from an EMBL/GenBank/DDBJ whole genome shotgun (WGS) entry which is preliminary data.</text>
</comment>
<evidence type="ECO:0000313" key="7">
    <source>
        <dbReference type="EMBL" id="MBB5817158.1"/>
    </source>
</evidence>
<keyword evidence="2 4" id="KW-0238">DNA-binding</keyword>
<dbReference type="PRINTS" id="PR00455">
    <property type="entry name" value="HTHTETR"/>
</dbReference>
<reference evidence="7 8" key="1">
    <citation type="submission" date="2020-08" db="EMBL/GenBank/DDBJ databases">
        <title>Sequencing the genomes of 1000 actinobacteria strains.</title>
        <authorList>
            <person name="Klenk H.-P."/>
        </authorList>
    </citation>
    <scope>NUCLEOTIDE SEQUENCE [LARGE SCALE GENOMIC DNA]</scope>
    <source>
        <strain evidence="7 8">DSM 46887</strain>
    </source>
</reference>
<dbReference type="GO" id="GO:0003700">
    <property type="term" value="F:DNA-binding transcription factor activity"/>
    <property type="evidence" value="ECO:0007669"/>
    <property type="project" value="TreeGrafter"/>
</dbReference>
<feature type="region of interest" description="Disordered" evidence="5">
    <location>
        <begin position="93"/>
        <end position="113"/>
    </location>
</feature>
<evidence type="ECO:0000256" key="2">
    <source>
        <dbReference type="ARBA" id="ARBA00023125"/>
    </source>
</evidence>
<dbReference type="Pfam" id="PF00440">
    <property type="entry name" value="TetR_N"/>
    <property type="match status" value="1"/>
</dbReference>
<organism evidence="7 8">
    <name type="scientific">Streptosporangium becharense</name>
    <dbReference type="NCBI Taxonomy" id="1816182"/>
    <lineage>
        <taxon>Bacteria</taxon>
        <taxon>Bacillati</taxon>
        <taxon>Actinomycetota</taxon>
        <taxon>Actinomycetes</taxon>
        <taxon>Streptosporangiales</taxon>
        <taxon>Streptosporangiaceae</taxon>
        <taxon>Streptosporangium</taxon>
    </lineage>
</organism>
<dbReference type="SUPFAM" id="SSF46689">
    <property type="entry name" value="Homeodomain-like"/>
    <property type="match status" value="1"/>
</dbReference>
<evidence type="ECO:0000256" key="4">
    <source>
        <dbReference type="PROSITE-ProRule" id="PRU00335"/>
    </source>
</evidence>
<dbReference type="InterPro" id="IPR009057">
    <property type="entry name" value="Homeodomain-like_sf"/>
</dbReference>
<evidence type="ECO:0000256" key="1">
    <source>
        <dbReference type="ARBA" id="ARBA00023015"/>
    </source>
</evidence>
<dbReference type="PANTHER" id="PTHR30055:SF234">
    <property type="entry name" value="HTH-TYPE TRANSCRIPTIONAL REGULATOR BETI"/>
    <property type="match status" value="1"/>
</dbReference>
<dbReference type="InterPro" id="IPR050109">
    <property type="entry name" value="HTH-type_TetR-like_transc_reg"/>
</dbReference>
<dbReference type="RefSeq" id="WP_184546196.1">
    <property type="nucleotide sequence ID" value="NZ_JACHMP010000001.1"/>
</dbReference>
<name>A0A7W9IAM2_9ACTN</name>
<feature type="compositionally biased region" description="Polar residues" evidence="5">
    <location>
        <begin position="95"/>
        <end position="113"/>
    </location>
</feature>
<keyword evidence="8" id="KW-1185">Reference proteome</keyword>
<accession>A0A7W9IAM2</accession>
<dbReference type="InterPro" id="IPR001647">
    <property type="entry name" value="HTH_TetR"/>
</dbReference>
<evidence type="ECO:0000313" key="8">
    <source>
        <dbReference type="Proteomes" id="UP000540685"/>
    </source>
</evidence>
<keyword evidence="3" id="KW-0804">Transcription</keyword>
<evidence type="ECO:0000259" key="6">
    <source>
        <dbReference type="PROSITE" id="PS50977"/>
    </source>
</evidence>
<dbReference type="EMBL" id="JACHMP010000001">
    <property type="protein sequence ID" value="MBB5817158.1"/>
    <property type="molecule type" value="Genomic_DNA"/>
</dbReference>
<evidence type="ECO:0000256" key="3">
    <source>
        <dbReference type="ARBA" id="ARBA00023163"/>
    </source>
</evidence>
<keyword evidence="1" id="KW-0805">Transcription regulation</keyword>